<dbReference type="EMBL" id="VBAN01000216">
    <property type="protein sequence ID" value="TMI81243.1"/>
    <property type="molecule type" value="Genomic_DNA"/>
</dbReference>
<dbReference type="InterPro" id="IPR024051">
    <property type="entry name" value="AICAR_Tfase_dup_dom_sf"/>
</dbReference>
<gene>
    <name evidence="2" type="ORF">E6H03_07255</name>
</gene>
<feature type="compositionally biased region" description="Pro residues" evidence="1">
    <location>
        <begin position="39"/>
        <end position="49"/>
    </location>
</feature>
<sequence length="257" mass="27362">MRPARPFRCACTSPSRRFRICATGRTPTSGARSTASPAPSDPPSPPPASSPENPSLSIISTISTRRSSKHAIPCGVGTGETLRDAYLHARDGDPISAFGGIVALNRPVDEATADAVAETFLEAVIAPGFADEAQAALARKKNLRLMDVGALPRPAAPAAAGESLAGDAPARPKRLDLRRVREGLLVQDPDTVDLIDARLRVVTSRAPTEREWSDLRFAWTVCRFVRSNAVVFARGRQVVGIGAGQMNRVEPVRLAAR</sequence>
<comment type="caution">
    <text evidence="2">The sequence shown here is derived from an EMBL/GenBank/DDBJ whole genome shotgun (WGS) entry which is preliminary data.</text>
</comment>
<dbReference type="InterPro" id="IPR002695">
    <property type="entry name" value="PurH-like"/>
</dbReference>
<evidence type="ECO:0000313" key="2">
    <source>
        <dbReference type="EMBL" id="TMI81243.1"/>
    </source>
</evidence>
<dbReference type="GO" id="GO:0004643">
    <property type="term" value="F:phosphoribosylaminoimidazolecarboxamide formyltransferase activity"/>
    <property type="evidence" value="ECO:0007669"/>
    <property type="project" value="InterPro"/>
</dbReference>
<dbReference type="PANTHER" id="PTHR11692">
    <property type="entry name" value="BIFUNCTIONAL PURINE BIOSYNTHESIS PROTEIN PURH"/>
    <property type="match status" value="1"/>
</dbReference>
<dbReference type="SUPFAM" id="SSF53927">
    <property type="entry name" value="Cytidine deaminase-like"/>
    <property type="match status" value="1"/>
</dbReference>
<dbReference type="GO" id="GO:0006189">
    <property type="term" value="P:'de novo' IMP biosynthetic process"/>
    <property type="evidence" value="ECO:0007669"/>
    <property type="project" value="TreeGrafter"/>
</dbReference>
<dbReference type="PANTHER" id="PTHR11692:SF0">
    <property type="entry name" value="BIFUNCTIONAL PURINE BIOSYNTHESIS PROTEIN ATIC"/>
    <property type="match status" value="1"/>
</dbReference>
<evidence type="ECO:0008006" key="4">
    <source>
        <dbReference type="Google" id="ProtNLM"/>
    </source>
</evidence>
<protein>
    <recommendedName>
        <fullName evidence="4">IMP cyclohydrolase</fullName>
    </recommendedName>
</protein>
<feature type="region of interest" description="Disordered" evidence="1">
    <location>
        <begin position="20"/>
        <end position="55"/>
    </location>
</feature>
<dbReference type="Proteomes" id="UP000318093">
    <property type="component" value="Unassembled WGS sequence"/>
</dbReference>
<accession>A0A537JCJ1</accession>
<dbReference type="SMART" id="SM00798">
    <property type="entry name" value="AICARFT_IMPCHas"/>
    <property type="match status" value="1"/>
</dbReference>
<dbReference type="GO" id="GO:0003937">
    <property type="term" value="F:IMP cyclohydrolase activity"/>
    <property type="evidence" value="ECO:0007669"/>
    <property type="project" value="InterPro"/>
</dbReference>
<dbReference type="Pfam" id="PF01808">
    <property type="entry name" value="AICARFT_IMPCHas"/>
    <property type="match status" value="1"/>
</dbReference>
<evidence type="ECO:0000313" key="3">
    <source>
        <dbReference type="Proteomes" id="UP000318093"/>
    </source>
</evidence>
<reference evidence="2 3" key="1">
    <citation type="journal article" date="2019" name="Nat. Microbiol.">
        <title>Mediterranean grassland soil C-N compound turnover is dependent on rainfall and depth, and is mediated by genomically divergent microorganisms.</title>
        <authorList>
            <person name="Diamond S."/>
            <person name="Andeer P.F."/>
            <person name="Li Z."/>
            <person name="Crits-Christoph A."/>
            <person name="Burstein D."/>
            <person name="Anantharaman K."/>
            <person name="Lane K.R."/>
            <person name="Thomas B.C."/>
            <person name="Pan C."/>
            <person name="Northen T.R."/>
            <person name="Banfield J.F."/>
        </authorList>
    </citation>
    <scope>NUCLEOTIDE SEQUENCE [LARGE SCALE GENOMIC DNA]</scope>
    <source>
        <strain evidence="2">NP_6</strain>
    </source>
</reference>
<name>A0A537JCJ1_9BACT</name>
<dbReference type="InterPro" id="IPR016193">
    <property type="entry name" value="Cytidine_deaminase-like"/>
</dbReference>
<proteinExistence type="predicted"/>
<dbReference type="AlphaFoldDB" id="A0A537JCJ1"/>
<feature type="non-terminal residue" evidence="2">
    <location>
        <position position="257"/>
    </location>
</feature>
<evidence type="ECO:0000256" key="1">
    <source>
        <dbReference type="SAM" id="MobiDB-lite"/>
    </source>
</evidence>
<dbReference type="Gene3D" id="3.40.140.20">
    <property type="match status" value="2"/>
</dbReference>
<dbReference type="GO" id="GO:0005829">
    <property type="term" value="C:cytosol"/>
    <property type="evidence" value="ECO:0007669"/>
    <property type="project" value="TreeGrafter"/>
</dbReference>
<organism evidence="2 3">
    <name type="scientific">Candidatus Segetimicrobium genomatis</name>
    <dbReference type="NCBI Taxonomy" id="2569760"/>
    <lineage>
        <taxon>Bacteria</taxon>
        <taxon>Bacillati</taxon>
        <taxon>Candidatus Sysuimicrobiota</taxon>
        <taxon>Candidatus Sysuimicrobiia</taxon>
        <taxon>Candidatus Sysuimicrobiales</taxon>
        <taxon>Candidatus Segetimicrobiaceae</taxon>
        <taxon>Candidatus Segetimicrobium</taxon>
    </lineage>
</organism>